<keyword evidence="2" id="KW-1185">Reference proteome</keyword>
<comment type="caution">
    <text evidence="1">The sequence shown here is derived from an EMBL/GenBank/DDBJ whole genome shotgun (WGS) entry which is preliminary data.</text>
</comment>
<reference evidence="1 2" key="1">
    <citation type="submission" date="2024-04" db="EMBL/GenBank/DDBJ databases">
        <title>Novel species of the genus Ideonella isolated from streams.</title>
        <authorList>
            <person name="Lu H."/>
        </authorList>
    </citation>
    <scope>NUCLEOTIDE SEQUENCE [LARGE SCALE GENOMIC DNA]</scope>
    <source>
        <strain evidence="1 2">BYS139W</strain>
    </source>
</reference>
<evidence type="ECO:0000313" key="2">
    <source>
        <dbReference type="Proteomes" id="UP001368500"/>
    </source>
</evidence>
<proteinExistence type="predicted"/>
<dbReference type="EMBL" id="JBBUTF010000008">
    <property type="protein sequence ID" value="MEK8026512.1"/>
    <property type="molecule type" value="Genomic_DNA"/>
</dbReference>
<sequence length="84" mass="9396">MIYVLECPEGASPRAWFAYDPTDLQRKFDAAGGPPDCEMRLWADEQAAILAFENDAEPLWQGPGWKARWALREQLVATDALADA</sequence>
<dbReference type="Proteomes" id="UP001368500">
    <property type="component" value="Unassembled WGS sequence"/>
</dbReference>
<name>A0ABU9B9F0_9BURK</name>
<organism evidence="1 2">
    <name type="scientific">Pseudaquabacterium rugosum</name>
    <dbReference type="NCBI Taxonomy" id="2984194"/>
    <lineage>
        <taxon>Bacteria</taxon>
        <taxon>Pseudomonadati</taxon>
        <taxon>Pseudomonadota</taxon>
        <taxon>Betaproteobacteria</taxon>
        <taxon>Burkholderiales</taxon>
        <taxon>Sphaerotilaceae</taxon>
        <taxon>Pseudaquabacterium</taxon>
    </lineage>
</organism>
<protein>
    <submittedName>
        <fullName evidence="1">Uncharacterized protein</fullName>
    </submittedName>
</protein>
<evidence type="ECO:0000313" key="1">
    <source>
        <dbReference type="EMBL" id="MEK8026512.1"/>
    </source>
</evidence>
<gene>
    <name evidence="1" type="ORF">AACH11_11130</name>
</gene>
<accession>A0ABU9B9F0</accession>
<dbReference type="RefSeq" id="WP_341374295.1">
    <property type="nucleotide sequence ID" value="NZ_JBBUTF010000008.1"/>
</dbReference>